<evidence type="ECO:0000256" key="1">
    <source>
        <dbReference type="ARBA" id="ARBA00004141"/>
    </source>
</evidence>
<name>A0AAP0QW85_9ROSI</name>
<gene>
    <name evidence="14" type="ORF">WN944_002864</name>
</gene>
<dbReference type="InterPro" id="IPR028082">
    <property type="entry name" value="Peripla_BP_I"/>
</dbReference>
<evidence type="ECO:0000256" key="2">
    <source>
        <dbReference type="ARBA" id="ARBA00022448"/>
    </source>
</evidence>
<dbReference type="SMART" id="SM00079">
    <property type="entry name" value="PBPe"/>
    <property type="match status" value="1"/>
</dbReference>
<evidence type="ECO:0000256" key="7">
    <source>
        <dbReference type="ARBA" id="ARBA00023170"/>
    </source>
</evidence>
<keyword evidence="7" id="KW-0675">Receptor</keyword>
<evidence type="ECO:0000256" key="10">
    <source>
        <dbReference type="ARBA" id="ARBA00023303"/>
    </source>
</evidence>
<dbReference type="InterPro" id="IPR015683">
    <property type="entry name" value="Ionotropic_Glu_rcpt"/>
</dbReference>
<evidence type="ECO:0000256" key="6">
    <source>
        <dbReference type="ARBA" id="ARBA00023136"/>
    </source>
</evidence>
<feature type="signal peptide" evidence="12">
    <location>
        <begin position="1"/>
        <end position="23"/>
    </location>
</feature>
<dbReference type="Pfam" id="PF01094">
    <property type="entry name" value="ANF_receptor"/>
    <property type="match status" value="1"/>
</dbReference>
<protein>
    <recommendedName>
        <fullName evidence="13">Ionotropic glutamate receptor C-terminal domain-containing protein</fullName>
    </recommendedName>
</protein>
<keyword evidence="15" id="KW-1185">Reference proteome</keyword>
<dbReference type="PANTHER" id="PTHR34836">
    <property type="entry name" value="OS06G0188250 PROTEIN"/>
    <property type="match status" value="1"/>
</dbReference>
<dbReference type="InterPro" id="IPR001828">
    <property type="entry name" value="ANF_lig-bd_rcpt"/>
</dbReference>
<keyword evidence="2" id="KW-0813">Transport</keyword>
<evidence type="ECO:0000256" key="5">
    <source>
        <dbReference type="ARBA" id="ARBA00023065"/>
    </source>
</evidence>
<dbReference type="SUPFAM" id="SSF53822">
    <property type="entry name" value="Periplasmic binding protein-like I"/>
    <property type="match status" value="2"/>
</dbReference>
<dbReference type="Pfam" id="PF10613">
    <property type="entry name" value="Lig_chan-Glu_bd"/>
    <property type="match status" value="1"/>
</dbReference>
<dbReference type="Gene3D" id="3.40.190.10">
    <property type="entry name" value="Periplasmic binding protein-like II"/>
    <property type="match status" value="1"/>
</dbReference>
<evidence type="ECO:0000256" key="4">
    <source>
        <dbReference type="ARBA" id="ARBA00022989"/>
    </source>
</evidence>
<dbReference type="EMBL" id="JBCGBO010000004">
    <property type="protein sequence ID" value="KAK9210493.1"/>
    <property type="molecule type" value="Genomic_DNA"/>
</dbReference>
<dbReference type="GO" id="GO:0015276">
    <property type="term" value="F:ligand-gated monoatomic ion channel activity"/>
    <property type="evidence" value="ECO:0007669"/>
    <property type="project" value="InterPro"/>
</dbReference>
<evidence type="ECO:0000259" key="13">
    <source>
        <dbReference type="SMART" id="SM00079"/>
    </source>
</evidence>
<keyword evidence="12" id="KW-0732">Signal</keyword>
<keyword evidence="9" id="KW-1071">Ligand-gated ion channel</keyword>
<comment type="caution">
    <text evidence="14">The sequence shown here is derived from an EMBL/GenBank/DDBJ whole genome shotgun (WGS) entry which is preliminary data.</text>
</comment>
<evidence type="ECO:0000256" key="11">
    <source>
        <dbReference type="SAM" id="Phobius"/>
    </source>
</evidence>
<dbReference type="GO" id="GO:0016020">
    <property type="term" value="C:membrane"/>
    <property type="evidence" value="ECO:0007669"/>
    <property type="project" value="UniProtKB-SubCell"/>
</dbReference>
<dbReference type="Gene3D" id="3.40.50.2300">
    <property type="match status" value="3"/>
</dbReference>
<comment type="subcellular location">
    <subcellularLocation>
        <location evidence="1">Membrane</location>
        <topology evidence="1">Multi-pass membrane protein</topology>
    </subcellularLocation>
</comment>
<accession>A0AAP0QW85</accession>
<dbReference type="Proteomes" id="UP001428341">
    <property type="component" value="Unassembled WGS sequence"/>
</dbReference>
<keyword evidence="8" id="KW-0325">Glycoprotein</keyword>
<evidence type="ECO:0000256" key="9">
    <source>
        <dbReference type="ARBA" id="ARBA00023286"/>
    </source>
</evidence>
<dbReference type="PANTHER" id="PTHR34836:SF6">
    <property type="entry name" value="PERIPLASMIC BINDING PROTEIN-LIKE I"/>
    <property type="match status" value="1"/>
</dbReference>
<dbReference type="InterPro" id="IPR019594">
    <property type="entry name" value="Glu/Gly-bd"/>
</dbReference>
<keyword evidence="3 11" id="KW-0812">Transmembrane</keyword>
<feature type="transmembrane region" description="Helical" evidence="11">
    <location>
        <begin position="415"/>
        <end position="438"/>
    </location>
</feature>
<keyword evidence="5" id="KW-0406">Ion transport</keyword>
<evidence type="ECO:0000313" key="15">
    <source>
        <dbReference type="Proteomes" id="UP001428341"/>
    </source>
</evidence>
<keyword evidence="4 11" id="KW-1133">Transmembrane helix</keyword>
<feature type="domain" description="Ionotropic glutamate receptor C-terminal" evidence="13">
    <location>
        <begin position="289"/>
        <end position="464"/>
    </location>
</feature>
<proteinExistence type="predicted"/>
<keyword evidence="6 11" id="KW-0472">Membrane</keyword>
<evidence type="ECO:0000256" key="12">
    <source>
        <dbReference type="SAM" id="SignalP"/>
    </source>
</evidence>
<evidence type="ECO:0000256" key="8">
    <source>
        <dbReference type="ARBA" id="ARBA00023180"/>
    </source>
</evidence>
<feature type="chain" id="PRO_5043051863" description="Ionotropic glutamate receptor C-terminal domain-containing protein" evidence="12">
    <location>
        <begin position="24"/>
        <end position="468"/>
    </location>
</feature>
<evidence type="ECO:0000256" key="3">
    <source>
        <dbReference type="ARBA" id="ARBA00022692"/>
    </source>
</evidence>
<dbReference type="SUPFAM" id="SSF53850">
    <property type="entry name" value="Periplasmic binding protein-like II"/>
    <property type="match status" value="1"/>
</dbReference>
<evidence type="ECO:0000313" key="14">
    <source>
        <dbReference type="EMBL" id="KAK9210493.1"/>
    </source>
</evidence>
<dbReference type="InterPro" id="IPR001320">
    <property type="entry name" value="Iontro_rcpt_C"/>
</dbReference>
<keyword evidence="10" id="KW-0407">Ion channel</keyword>
<reference evidence="14 15" key="1">
    <citation type="submission" date="2024-05" db="EMBL/GenBank/DDBJ databases">
        <title>Haplotype-resolved chromosome-level genome assembly of Huyou (Citrus changshanensis).</title>
        <authorList>
            <person name="Miao C."/>
            <person name="Chen W."/>
            <person name="Wu Y."/>
            <person name="Wang L."/>
            <person name="Zhao S."/>
            <person name="Grierson D."/>
            <person name="Xu C."/>
            <person name="Chen K."/>
        </authorList>
    </citation>
    <scope>NUCLEOTIDE SEQUENCE [LARGE SCALE GENOMIC DNA]</scope>
    <source>
        <strain evidence="14">01-14</strain>
        <tissue evidence="14">Leaf</tissue>
    </source>
</reference>
<sequence length="468" mass="52699">MANFVCIFFCFLHYFILFHDTGAMPESSAETIRGSKSSVHIGAIFDPDSTLDGVIAEISMNLAISDFYALRPNYQTRLHLRVTTAKDLVDTAGAAVDLLENFQVDAIIGPQISTAAPFLVESHVPKSKELESFNRRWKRELHLMKPKSPLTGINFSGLWAYDTICALARAAEKILLPTNPSFVKPNTSESRIDFASLGASRIGSRLRDELRNTRFKGLSGEFNLINRKLESSVFEIINVIGNGRVVGYWTPEKGISQNLGPNYKNGLKQIIWPGDSTTTPTGWAIPSLKIGVPMKLGFPEFVEQRKNGNKTTYTGFSVDVFSAVLETLDKDLGFKVLHDFIGFEDKTRLMDESYDDLLLQIKNKKFDAVVGDTTIVANMTDYVDFTLPYSESGWTMLVLAKGDNRKNMWIFLKPWTWDLWLTVGTSCIFITIVIRVMGHNTENTEFRGSYRRQLAMILLFPFYAFVIP</sequence>
<organism evidence="14 15">
    <name type="scientific">Citrus x changshan-huyou</name>
    <dbReference type="NCBI Taxonomy" id="2935761"/>
    <lineage>
        <taxon>Eukaryota</taxon>
        <taxon>Viridiplantae</taxon>
        <taxon>Streptophyta</taxon>
        <taxon>Embryophyta</taxon>
        <taxon>Tracheophyta</taxon>
        <taxon>Spermatophyta</taxon>
        <taxon>Magnoliopsida</taxon>
        <taxon>eudicotyledons</taxon>
        <taxon>Gunneridae</taxon>
        <taxon>Pentapetalae</taxon>
        <taxon>rosids</taxon>
        <taxon>malvids</taxon>
        <taxon>Sapindales</taxon>
        <taxon>Rutaceae</taxon>
        <taxon>Aurantioideae</taxon>
        <taxon>Citrus</taxon>
    </lineage>
</organism>
<feature type="transmembrane region" description="Helical" evidence="11">
    <location>
        <begin position="450"/>
        <end position="467"/>
    </location>
</feature>
<dbReference type="AlphaFoldDB" id="A0AAP0QW85"/>